<protein>
    <submittedName>
        <fullName evidence="1">Uncharacterized protein</fullName>
    </submittedName>
</protein>
<dbReference type="AlphaFoldDB" id="A0A0D0DL17"/>
<dbReference type="HOGENOM" id="CLU_1704804_0_0_1"/>
<dbReference type="EMBL" id="KN826423">
    <property type="protein sequence ID" value="KIK78940.1"/>
    <property type="molecule type" value="Genomic_DNA"/>
</dbReference>
<proteinExistence type="predicted"/>
<reference evidence="1 2" key="1">
    <citation type="submission" date="2014-04" db="EMBL/GenBank/DDBJ databases">
        <authorList>
            <consortium name="DOE Joint Genome Institute"/>
            <person name="Kuo A."/>
            <person name="Kohler A."/>
            <person name="Jargeat P."/>
            <person name="Nagy L.G."/>
            <person name="Floudas D."/>
            <person name="Copeland A."/>
            <person name="Barry K.W."/>
            <person name="Cichocki N."/>
            <person name="Veneault-Fourrey C."/>
            <person name="LaButti K."/>
            <person name="Lindquist E.A."/>
            <person name="Lipzen A."/>
            <person name="Lundell T."/>
            <person name="Morin E."/>
            <person name="Murat C."/>
            <person name="Sun H."/>
            <person name="Tunlid A."/>
            <person name="Henrissat B."/>
            <person name="Grigoriev I.V."/>
            <person name="Hibbett D.S."/>
            <person name="Martin F."/>
            <person name="Nordberg H.P."/>
            <person name="Cantor M.N."/>
            <person name="Hua S.X."/>
        </authorList>
    </citation>
    <scope>NUCLEOTIDE SEQUENCE [LARGE SCALE GENOMIC DNA]</scope>
    <source>
        <strain evidence="1 2">Ve08.2h10</strain>
    </source>
</reference>
<keyword evidence="2" id="KW-1185">Reference proteome</keyword>
<dbReference type="Proteomes" id="UP000054538">
    <property type="component" value="Unassembled WGS sequence"/>
</dbReference>
<gene>
    <name evidence="1" type="ORF">PAXRUDRAFT_304356</name>
</gene>
<accession>A0A0D0DL17</accession>
<sequence>MTVQIGRLCHRRGSRRRVETSGMGHSMYYVRGRFHHDVCCGSTLDRITARPMMIREGSPEPRPLDFQVEFPMEKGHNGAIILLTCSNTNGCQSLSCLPCVDSPMTPFSSRPWDGVCVFARLPSRTLFCMWWYSSNKRGIKDLCCAFESLGKDLG</sequence>
<name>A0A0D0DL17_9AGAM</name>
<reference evidence="2" key="2">
    <citation type="submission" date="2015-01" db="EMBL/GenBank/DDBJ databases">
        <title>Evolutionary Origins and Diversification of the Mycorrhizal Mutualists.</title>
        <authorList>
            <consortium name="DOE Joint Genome Institute"/>
            <consortium name="Mycorrhizal Genomics Consortium"/>
            <person name="Kohler A."/>
            <person name="Kuo A."/>
            <person name="Nagy L.G."/>
            <person name="Floudas D."/>
            <person name="Copeland A."/>
            <person name="Barry K.W."/>
            <person name="Cichocki N."/>
            <person name="Veneault-Fourrey C."/>
            <person name="LaButti K."/>
            <person name="Lindquist E.A."/>
            <person name="Lipzen A."/>
            <person name="Lundell T."/>
            <person name="Morin E."/>
            <person name="Murat C."/>
            <person name="Riley R."/>
            <person name="Ohm R."/>
            <person name="Sun H."/>
            <person name="Tunlid A."/>
            <person name="Henrissat B."/>
            <person name="Grigoriev I.V."/>
            <person name="Hibbett D.S."/>
            <person name="Martin F."/>
        </authorList>
    </citation>
    <scope>NUCLEOTIDE SEQUENCE [LARGE SCALE GENOMIC DNA]</scope>
    <source>
        <strain evidence="2">Ve08.2h10</strain>
    </source>
</reference>
<evidence type="ECO:0000313" key="2">
    <source>
        <dbReference type="Proteomes" id="UP000054538"/>
    </source>
</evidence>
<dbReference type="InParanoid" id="A0A0D0DL17"/>
<organism evidence="1 2">
    <name type="scientific">Paxillus rubicundulus Ve08.2h10</name>
    <dbReference type="NCBI Taxonomy" id="930991"/>
    <lineage>
        <taxon>Eukaryota</taxon>
        <taxon>Fungi</taxon>
        <taxon>Dikarya</taxon>
        <taxon>Basidiomycota</taxon>
        <taxon>Agaricomycotina</taxon>
        <taxon>Agaricomycetes</taxon>
        <taxon>Agaricomycetidae</taxon>
        <taxon>Boletales</taxon>
        <taxon>Paxilineae</taxon>
        <taxon>Paxillaceae</taxon>
        <taxon>Paxillus</taxon>
    </lineage>
</organism>
<evidence type="ECO:0000313" key="1">
    <source>
        <dbReference type="EMBL" id="KIK78940.1"/>
    </source>
</evidence>